<organism evidence="1 2">
    <name type="scientific">Dallia pectoralis</name>
    <name type="common">Alaska blackfish</name>
    <dbReference type="NCBI Taxonomy" id="75939"/>
    <lineage>
        <taxon>Eukaryota</taxon>
        <taxon>Metazoa</taxon>
        <taxon>Chordata</taxon>
        <taxon>Craniata</taxon>
        <taxon>Vertebrata</taxon>
        <taxon>Euteleostomi</taxon>
        <taxon>Actinopterygii</taxon>
        <taxon>Neopterygii</taxon>
        <taxon>Teleostei</taxon>
        <taxon>Protacanthopterygii</taxon>
        <taxon>Esociformes</taxon>
        <taxon>Umbridae</taxon>
        <taxon>Dallia</taxon>
    </lineage>
</organism>
<comment type="caution">
    <text evidence="1">The sequence shown here is derived from an EMBL/GenBank/DDBJ whole genome shotgun (WGS) entry which is preliminary data.</text>
</comment>
<accession>A0ACC2FBH6</accession>
<evidence type="ECO:0000313" key="2">
    <source>
        <dbReference type="Proteomes" id="UP001157502"/>
    </source>
</evidence>
<dbReference type="Proteomes" id="UP001157502">
    <property type="component" value="Chromosome 30"/>
</dbReference>
<keyword evidence="2" id="KW-1185">Reference proteome</keyword>
<protein>
    <submittedName>
        <fullName evidence="1">Uncharacterized protein</fullName>
    </submittedName>
</protein>
<evidence type="ECO:0000313" key="1">
    <source>
        <dbReference type="EMBL" id="KAJ7988610.1"/>
    </source>
</evidence>
<reference evidence="1" key="1">
    <citation type="submission" date="2021-05" db="EMBL/GenBank/DDBJ databases">
        <authorList>
            <person name="Pan Q."/>
            <person name="Jouanno E."/>
            <person name="Zahm M."/>
            <person name="Klopp C."/>
            <person name="Cabau C."/>
            <person name="Louis A."/>
            <person name="Berthelot C."/>
            <person name="Parey E."/>
            <person name="Roest Crollius H."/>
            <person name="Montfort J."/>
            <person name="Robinson-Rechavi M."/>
            <person name="Bouchez O."/>
            <person name="Lampietro C."/>
            <person name="Lopez Roques C."/>
            <person name="Donnadieu C."/>
            <person name="Postlethwait J."/>
            <person name="Bobe J."/>
            <person name="Dillon D."/>
            <person name="Chandos A."/>
            <person name="von Hippel F."/>
            <person name="Guiguen Y."/>
        </authorList>
    </citation>
    <scope>NUCLEOTIDE SEQUENCE</scope>
    <source>
        <strain evidence="1">YG-Jan2019</strain>
    </source>
</reference>
<sequence>MVKRDKVTPNEHAPSEGSESWYSHSEDEELIDEDYTPRTLSTDGDREEESPAPGNIDYQGYPPLPSFSSSPTSSDASAQAGGLKRRLPFPSERTEKRKMRSKLHPWNVSSHNTSI</sequence>
<gene>
    <name evidence="1" type="ORF">DPEC_G00311000</name>
</gene>
<proteinExistence type="predicted"/>
<dbReference type="EMBL" id="CM055757">
    <property type="protein sequence ID" value="KAJ7988610.1"/>
    <property type="molecule type" value="Genomic_DNA"/>
</dbReference>
<name>A0ACC2FBH6_DALPE</name>